<dbReference type="EnsemblPlants" id="Zm00001eb086810_T001">
    <property type="protein sequence ID" value="Zm00001eb086810_P001"/>
    <property type="gene ID" value="Zm00001eb086810"/>
</dbReference>
<dbReference type="InterPro" id="IPR016039">
    <property type="entry name" value="Thiolase-like"/>
</dbReference>
<dbReference type="Proteomes" id="UP000007305">
    <property type="component" value="Chromosome 2"/>
</dbReference>
<evidence type="ECO:0000256" key="1">
    <source>
        <dbReference type="ARBA" id="ARBA00008642"/>
    </source>
</evidence>
<evidence type="ECO:0000256" key="2">
    <source>
        <dbReference type="ARBA" id="ARBA00022516"/>
    </source>
</evidence>
<evidence type="ECO:0000256" key="5">
    <source>
        <dbReference type="ARBA" id="ARBA00023098"/>
    </source>
</evidence>
<name>A0A804MI00_MAIZE</name>
<evidence type="ECO:0000259" key="7">
    <source>
        <dbReference type="Pfam" id="PF08541"/>
    </source>
</evidence>
<reference evidence="8" key="3">
    <citation type="submission" date="2021-05" db="UniProtKB">
        <authorList>
            <consortium name="EnsemblPlants"/>
        </authorList>
    </citation>
    <scope>IDENTIFICATION</scope>
    <source>
        <strain evidence="8">cv. B73</strain>
    </source>
</reference>
<reference evidence="8" key="2">
    <citation type="submission" date="2019-07" db="EMBL/GenBank/DDBJ databases">
        <authorList>
            <person name="Seetharam A."/>
            <person name="Woodhouse M."/>
            <person name="Cannon E."/>
        </authorList>
    </citation>
    <scope>NUCLEOTIDE SEQUENCE [LARGE SCALE GENOMIC DNA]</scope>
    <source>
        <strain evidence="8">cv. B73</strain>
    </source>
</reference>
<reference evidence="9" key="1">
    <citation type="submission" date="2015-12" db="EMBL/GenBank/DDBJ databases">
        <title>Update maize B73 reference genome by single molecule sequencing technologies.</title>
        <authorList>
            <consortium name="Maize Genome Sequencing Project"/>
            <person name="Ware D."/>
        </authorList>
    </citation>
    <scope>NUCLEOTIDE SEQUENCE [LARGE SCALE GENOMIC DNA]</scope>
    <source>
        <strain evidence="9">cv. B73</strain>
    </source>
</reference>
<evidence type="ECO:0000256" key="4">
    <source>
        <dbReference type="ARBA" id="ARBA00022832"/>
    </source>
</evidence>
<proteinExistence type="inferred from homology"/>
<evidence type="ECO:0000313" key="9">
    <source>
        <dbReference type="Proteomes" id="UP000007305"/>
    </source>
</evidence>
<accession>A0A804MI00</accession>
<evidence type="ECO:0000256" key="3">
    <source>
        <dbReference type="ARBA" id="ARBA00022679"/>
    </source>
</evidence>
<sequence>MREAERGGMEFTGSVSVVAAAAGVGQGYCRNKESAQRVFSMDDQTDGYTKEVVGPEAVSLALVGDAAGAVLVQACSADEDGMLGFCVQSDGNGQKHLSAIAANDESILSNTNGALQEAGLLASSIDWLLLHQANQRIIDAAASRLDIPSDKVISNLANYGNTSAASIPLALDEAVRSGKVKTGDIIATSAGMKWLALQEYLPCLRWKKRMHVVYSSIDGRNLLESSKMALDKGKLDDAVSYGTNALSKIIVVCGPYHRLTANAYNLLAVVLYHTGDF</sequence>
<dbReference type="SUPFAM" id="SSF53901">
    <property type="entry name" value="Thiolase-like"/>
    <property type="match status" value="1"/>
</dbReference>
<comment type="similarity">
    <text evidence="1">Belongs to the thiolase-like superfamily. FabH family.</text>
</comment>
<dbReference type="GO" id="GO:0033818">
    <property type="term" value="F:beta-ketoacyl-acyl-carrier-protein synthase III activity"/>
    <property type="evidence" value="ECO:0000318"/>
    <property type="project" value="GO_Central"/>
</dbReference>
<keyword evidence="9" id="KW-1185">Reference proteome</keyword>
<dbReference type="Pfam" id="PF08541">
    <property type="entry name" value="ACP_syn_III_C"/>
    <property type="match status" value="1"/>
</dbReference>
<dbReference type="InterPro" id="IPR013747">
    <property type="entry name" value="ACP_syn_III_C"/>
</dbReference>
<keyword evidence="6" id="KW-0275">Fatty acid biosynthesis</keyword>
<evidence type="ECO:0000256" key="6">
    <source>
        <dbReference type="ARBA" id="ARBA00023160"/>
    </source>
</evidence>
<keyword evidence="2" id="KW-0444">Lipid biosynthesis</keyword>
<dbReference type="PANTHER" id="PTHR43091:SF1">
    <property type="entry name" value="BETA-KETOACYL-[ACYL-CARRIER-PROTEIN] SYNTHASE III, CHLOROPLASTIC"/>
    <property type="match status" value="1"/>
</dbReference>
<organism evidence="8 9">
    <name type="scientific">Zea mays</name>
    <name type="common">Maize</name>
    <dbReference type="NCBI Taxonomy" id="4577"/>
    <lineage>
        <taxon>Eukaryota</taxon>
        <taxon>Viridiplantae</taxon>
        <taxon>Streptophyta</taxon>
        <taxon>Embryophyta</taxon>
        <taxon>Tracheophyta</taxon>
        <taxon>Spermatophyta</taxon>
        <taxon>Magnoliopsida</taxon>
        <taxon>Liliopsida</taxon>
        <taxon>Poales</taxon>
        <taxon>Poaceae</taxon>
        <taxon>PACMAD clade</taxon>
        <taxon>Panicoideae</taxon>
        <taxon>Andropogonodae</taxon>
        <taxon>Andropogoneae</taxon>
        <taxon>Tripsacinae</taxon>
        <taxon>Zea</taxon>
    </lineage>
</organism>
<protein>
    <recommendedName>
        <fullName evidence="7">Beta-ketoacyl-[acyl-carrier-protein] synthase III C-terminal domain-containing protein</fullName>
    </recommendedName>
</protein>
<dbReference type="InParanoid" id="A0A804MI00"/>
<dbReference type="Gene3D" id="3.40.47.10">
    <property type="match status" value="1"/>
</dbReference>
<dbReference type="PANTHER" id="PTHR43091">
    <property type="entry name" value="3-OXOACYL-[ACYL-CARRIER-PROTEIN] SYNTHASE"/>
    <property type="match status" value="1"/>
</dbReference>
<dbReference type="GO" id="GO:0030497">
    <property type="term" value="P:fatty acid elongation"/>
    <property type="evidence" value="ECO:0000318"/>
    <property type="project" value="GO_Central"/>
</dbReference>
<dbReference type="Gramene" id="Zm00001eb086810_T001">
    <property type="protein sequence ID" value="Zm00001eb086810_P001"/>
    <property type="gene ID" value="Zm00001eb086810"/>
</dbReference>
<keyword evidence="3" id="KW-0808">Transferase</keyword>
<dbReference type="AlphaFoldDB" id="A0A804MI00"/>
<keyword evidence="4" id="KW-0276">Fatty acid metabolism</keyword>
<evidence type="ECO:0000313" key="8">
    <source>
        <dbReference type="EnsemblPlants" id="Zm00001eb086810_P001"/>
    </source>
</evidence>
<feature type="domain" description="Beta-ketoacyl-[acyl-carrier-protein] synthase III C-terminal" evidence="7">
    <location>
        <begin position="115"/>
        <end position="195"/>
    </location>
</feature>
<keyword evidence="5" id="KW-0443">Lipid metabolism</keyword>